<evidence type="ECO:0000313" key="1">
    <source>
        <dbReference type="EMBL" id="KAJ8382999.1"/>
    </source>
</evidence>
<name>A0A9Q1GF41_SYNKA</name>
<gene>
    <name evidence="1" type="ORF">SKAU_G00037770</name>
</gene>
<organism evidence="1 2">
    <name type="scientific">Synaphobranchus kaupii</name>
    <name type="common">Kaup's arrowtooth eel</name>
    <dbReference type="NCBI Taxonomy" id="118154"/>
    <lineage>
        <taxon>Eukaryota</taxon>
        <taxon>Metazoa</taxon>
        <taxon>Chordata</taxon>
        <taxon>Craniata</taxon>
        <taxon>Vertebrata</taxon>
        <taxon>Euteleostomi</taxon>
        <taxon>Actinopterygii</taxon>
        <taxon>Neopterygii</taxon>
        <taxon>Teleostei</taxon>
        <taxon>Anguilliformes</taxon>
        <taxon>Synaphobranchidae</taxon>
        <taxon>Synaphobranchus</taxon>
    </lineage>
</organism>
<dbReference type="Proteomes" id="UP001152622">
    <property type="component" value="Chromosome 1"/>
</dbReference>
<dbReference type="AlphaFoldDB" id="A0A9Q1GF41"/>
<sequence length="73" mass="8497">MTGGGPGGETKSSCGNLSMLKHPKRIRHFCKNYNTHFFCKNYNTHFFCKNYYHPLLLKELQHPYRVTENTGSD</sequence>
<dbReference type="EMBL" id="JAINUF010000001">
    <property type="protein sequence ID" value="KAJ8382999.1"/>
    <property type="molecule type" value="Genomic_DNA"/>
</dbReference>
<accession>A0A9Q1GF41</accession>
<reference evidence="1" key="1">
    <citation type="journal article" date="2023" name="Science">
        <title>Genome structures resolve the early diversification of teleost fishes.</title>
        <authorList>
            <person name="Parey E."/>
            <person name="Louis A."/>
            <person name="Montfort J."/>
            <person name="Bouchez O."/>
            <person name="Roques C."/>
            <person name="Iampietro C."/>
            <person name="Lluch J."/>
            <person name="Castinel A."/>
            <person name="Donnadieu C."/>
            <person name="Desvignes T."/>
            <person name="Floi Bucao C."/>
            <person name="Jouanno E."/>
            <person name="Wen M."/>
            <person name="Mejri S."/>
            <person name="Dirks R."/>
            <person name="Jansen H."/>
            <person name="Henkel C."/>
            <person name="Chen W.J."/>
            <person name="Zahm M."/>
            <person name="Cabau C."/>
            <person name="Klopp C."/>
            <person name="Thompson A.W."/>
            <person name="Robinson-Rechavi M."/>
            <person name="Braasch I."/>
            <person name="Lecointre G."/>
            <person name="Bobe J."/>
            <person name="Postlethwait J.H."/>
            <person name="Berthelot C."/>
            <person name="Roest Crollius H."/>
            <person name="Guiguen Y."/>
        </authorList>
    </citation>
    <scope>NUCLEOTIDE SEQUENCE</scope>
    <source>
        <strain evidence="1">WJC10195</strain>
    </source>
</reference>
<keyword evidence="2" id="KW-1185">Reference proteome</keyword>
<proteinExistence type="predicted"/>
<comment type="caution">
    <text evidence="1">The sequence shown here is derived from an EMBL/GenBank/DDBJ whole genome shotgun (WGS) entry which is preliminary data.</text>
</comment>
<protein>
    <submittedName>
        <fullName evidence="1">Uncharacterized protein</fullName>
    </submittedName>
</protein>
<evidence type="ECO:0000313" key="2">
    <source>
        <dbReference type="Proteomes" id="UP001152622"/>
    </source>
</evidence>